<dbReference type="InterPro" id="IPR006070">
    <property type="entry name" value="Sua5-like_dom"/>
</dbReference>
<keyword evidence="9" id="KW-0067">ATP-binding</keyword>
<evidence type="ECO:0000256" key="10">
    <source>
        <dbReference type="ARBA" id="ARBA00029774"/>
    </source>
</evidence>
<evidence type="ECO:0000256" key="8">
    <source>
        <dbReference type="ARBA" id="ARBA00022741"/>
    </source>
</evidence>
<organism evidence="14 15">
    <name type="scientific">Cryobacterium lyxosi</name>
    <dbReference type="NCBI Taxonomy" id="1259228"/>
    <lineage>
        <taxon>Bacteria</taxon>
        <taxon>Bacillati</taxon>
        <taxon>Actinomycetota</taxon>
        <taxon>Actinomycetes</taxon>
        <taxon>Micrococcales</taxon>
        <taxon>Microbacteriaceae</taxon>
        <taxon>Cryobacterium</taxon>
    </lineage>
</organism>
<keyword evidence="4" id="KW-0963">Cytoplasm</keyword>
<dbReference type="PANTHER" id="PTHR17490:SF16">
    <property type="entry name" value="THREONYLCARBAMOYL-AMP SYNTHASE"/>
    <property type="match status" value="1"/>
</dbReference>
<feature type="compositionally biased region" description="Basic and acidic residues" evidence="12">
    <location>
        <begin position="268"/>
        <end position="278"/>
    </location>
</feature>
<protein>
    <recommendedName>
        <fullName evidence="10">L-threonylcarbamoyladenylate synthase</fullName>
        <ecNumber evidence="3">2.7.7.87</ecNumber>
    </recommendedName>
    <alternativeName>
        <fullName evidence="10">L-threonylcarbamoyladenylate synthase</fullName>
    </alternativeName>
</protein>
<keyword evidence="6" id="KW-0819">tRNA processing</keyword>
<dbReference type="GO" id="GO:0006450">
    <property type="term" value="P:regulation of translational fidelity"/>
    <property type="evidence" value="ECO:0007669"/>
    <property type="project" value="TreeGrafter"/>
</dbReference>
<feature type="region of interest" description="Disordered" evidence="12">
    <location>
        <begin position="243"/>
        <end position="278"/>
    </location>
</feature>
<evidence type="ECO:0000256" key="3">
    <source>
        <dbReference type="ARBA" id="ARBA00012584"/>
    </source>
</evidence>
<evidence type="ECO:0000256" key="1">
    <source>
        <dbReference type="ARBA" id="ARBA00004496"/>
    </source>
</evidence>
<dbReference type="AlphaFoldDB" id="A0A4R8ZCJ1"/>
<evidence type="ECO:0000256" key="11">
    <source>
        <dbReference type="ARBA" id="ARBA00048366"/>
    </source>
</evidence>
<dbReference type="EMBL" id="SOGT01000014">
    <property type="protein sequence ID" value="TFD24628.1"/>
    <property type="molecule type" value="Genomic_DNA"/>
</dbReference>
<dbReference type="GO" id="GO:0061710">
    <property type="term" value="F:L-threonylcarbamoyladenylate synthase"/>
    <property type="evidence" value="ECO:0007669"/>
    <property type="project" value="UniProtKB-EC"/>
</dbReference>
<evidence type="ECO:0000256" key="6">
    <source>
        <dbReference type="ARBA" id="ARBA00022694"/>
    </source>
</evidence>
<evidence type="ECO:0000256" key="2">
    <source>
        <dbReference type="ARBA" id="ARBA00007663"/>
    </source>
</evidence>
<dbReference type="Proteomes" id="UP000298424">
    <property type="component" value="Unassembled WGS sequence"/>
</dbReference>
<reference evidence="14 15" key="1">
    <citation type="submission" date="2019-03" db="EMBL/GenBank/DDBJ databases">
        <title>Genomics of glacier-inhabiting Cryobacterium strains.</title>
        <authorList>
            <person name="Liu Q."/>
            <person name="Xin Y.-H."/>
        </authorList>
    </citation>
    <scope>NUCLEOTIDE SEQUENCE [LARGE SCALE GENOMIC DNA]</scope>
    <source>
        <strain evidence="14 15">TMT1-1</strain>
    </source>
</reference>
<name>A0A4R8ZCJ1_9MICO</name>
<evidence type="ECO:0000256" key="12">
    <source>
        <dbReference type="SAM" id="MobiDB-lite"/>
    </source>
</evidence>
<evidence type="ECO:0000313" key="14">
    <source>
        <dbReference type="EMBL" id="TFD24628.1"/>
    </source>
</evidence>
<dbReference type="OrthoDB" id="9814580at2"/>
<dbReference type="GO" id="GO:0005524">
    <property type="term" value="F:ATP binding"/>
    <property type="evidence" value="ECO:0007669"/>
    <property type="project" value="UniProtKB-KW"/>
</dbReference>
<dbReference type="EC" id="2.7.7.87" evidence="3"/>
<evidence type="ECO:0000256" key="9">
    <source>
        <dbReference type="ARBA" id="ARBA00022840"/>
    </source>
</evidence>
<keyword evidence="5" id="KW-0808">Transferase</keyword>
<evidence type="ECO:0000256" key="5">
    <source>
        <dbReference type="ARBA" id="ARBA00022679"/>
    </source>
</evidence>
<evidence type="ECO:0000313" key="15">
    <source>
        <dbReference type="Proteomes" id="UP000298424"/>
    </source>
</evidence>
<dbReference type="PANTHER" id="PTHR17490">
    <property type="entry name" value="SUA5"/>
    <property type="match status" value="1"/>
</dbReference>
<dbReference type="InterPro" id="IPR050156">
    <property type="entry name" value="TC-AMP_synthase_SUA5"/>
</dbReference>
<comment type="catalytic activity">
    <reaction evidence="11">
        <text>L-threonine + hydrogencarbonate + ATP = L-threonylcarbamoyladenylate + diphosphate + H2O</text>
        <dbReference type="Rhea" id="RHEA:36407"/>
        <dbReference type="ChEBI" id="CHEBI:15377"/>
        <dbReference type="ChEBI" id="CHEBI:17544"/>
        <dbReference type="ChEBI" id="CHEBI:30616"/>
        <dbReference type="ChEBI" id="CHEBI:33019"/>
        <dbReference type="ChEBI" id="CHEBI:57926"/>
        <dbReference type="ChEBI" id="CHEBI:73682"/>
        <dbReference type="EC" id="2.7.7.87"/>
    </reaction>
</comment>
<proteinExistence type="inferred from homology"/>
<dbReference type="GO" id="GO:0008033">
    <property type="term" value="P:tRNA processing"/>
    <property type="evidence" value="ECO:0007669"/>
    <property type="project" value="UniProtKB-KW"/>
</dbReference>
<dbReference type="GO" id="GO:0005737">
    <property type="term" value="C:cytoplasm"/>
    <property type="evidence" value="ECO:0007669"/>
    <property type="project" value="UniProtKB-SubCell"/>
</dbReference>
<dbReference type="SUPFAM" id="SSF55821">
    <property type="entry name" value="YrdC/RibB"/>
    <property type="match status" value="1"/>
</dbReference>
<comment type="caution">
    <text evidence="14">The sequence shown here is derived from an EMBL/GenBank/DDBJ whole genome shotgun (WGS) entry which is preliminary data.</text>
</comment>
<dbReference type="NCBIfam" id="TIGR00057">
    <property type="entry name" value="L-threonylcarbamoyladenylate synthase"/>
    <property type="match status" value="1"/>
</dbReference>
<dbReference type="GO" id="GO:0003725">
    <property type="term" value="F:double-stranded RNA binding"/>
    <property type="evidence" value="ECO:0007669"/>
    <property type="project" value="InterPro"/>
</dbReference>
<gene>
    <name evidence="14" type="ORF">E3T27_13425</name>
</gene>
<dbReference type="Pfam" id="PF01300">
    <property type="entry name" value="Sua5_yciO_yrdC"/>
    <property type="match status" value="1"/>
</dbReference>
<comment type="subcellular location">
    <subcellularLocation>
        <location evidence="1">Cytoplasm</location>
    </subcellularLocation>
</comment>
<sequence>MTRIYDCTSDSHASETNTSENYQAHIALARTAIGRGALVVIPTDTVYGVAADAFNPEAVQLLLDAKGRSRQSPPPVLIPGIAALDALAVDVPQPVRDLVAAFWPGGLTVIVNAQPSLVWDLGETRGTVALRMPSNQVALDLLAQTGPLAVSSANLSGMAATVDAQSAAAALGESVDVYLDGGTAGSTYQNVFSRTSDGSSTIVDAASFEVNGGFLHIVRSGVISREAIAAVVGDVLAAVPPIPGTPAEVTETDAAPSVAAPSQNDSTEDAHDGTEASR</sequence>
<dbReference type="InterPro" id="IPR017945">
    <property type="entry name" value="DHBP_synth_RibB-like_a/b_dom"/>
</dbReference>
<evidence type="ECO:0000259" key="13">
    <source>
        <dbReference type="PROSITE" id="PS51163"/>
    </source>
</evidence>
<comment type="similarity">
    <text evidence="2">Belongs to the SUA5 family.</text>
</comment>
<evidence type="ECO:0000256" key="7">
    <source>
        <dbReference type="ARBA" id="ARBA00022695"/>
    </source>
</evidence>
<dbReference type="GO" id="GO:0000049">
    <property type="term" value="F:tRNA binding"/>
    <property type="evidence" value="ECO:0007669"/>
    <property type="project" value="TreeGrafter"/>
</dbReference>
<keyword evidence="7" id="KW-0548">Nucleotidyltransferase</keyword>
<dbReference type="Gene3D" id="3.90.870.10">
    <property type="entry name" value="DHBP synthase"/>
    <property type="match status" value="1"/>
</dbReference>
<keyword evidence="15" id="KW-1185">Reference proteome</keyword>
<feature type="domain" description="YrdC-like" evidence="13">
    <location>
        <begin position="23"/>
        <end position="223"/>
    </location>
</feature>
<keyword evidence="8" id="KW-0547">Nucleotide-binding</keyword>
<dbReference type="PROSITE" id="PS51163">
    <property type="entry name" value="YRDC"/>
    <property type="match status" value="1"/>
</dbReference>
<evidence type="ECO:0000256" key="4">
    <source>
        <dbReference type="ARBA" id="ARBA00022490"/>
    </source>
</evidence>
<accession>A0A4R8ZCJ1</accession>
<dbReference type="RefSeq" id="WP_134573318.1">
    <property type="nucleotide sequence ID" value="NZ_SOGT01000014.1"/>
</dbReference>